<protein>
    <recommendedName>
        <fullName evidence="3">Arm DNA-binding domain-containing protein</fullName>
    </recommendedName>
</protein>
<gene>
    <name evidence="1" type="ORF">H8S08_05940</name>
</gene>
<comment type="caution">
    <text evidence="1">The sequence shown here is derived from an EMBL/GenBank/DDBJ whole genome shotgun (WGS) entry which is preliminary data.</text>
</comment>
<evidence type="ECO:0008006" key="3">
    <source>
        <dbReference type="Google" id="ProtNLM"/>
    </source>
</evidence>
<evidence type="ECO:0000313" key="2">
    <source>
        <dbReference type="Proteomes" id="UP000636891"/>
    </source>
</evidence>
<sequence>MGSCRIFYPGGRERDAVPPTGRFVRICVPKRQFGEKPENVARILVIHKYDRGILKRVYKPETIRMQRLAQSLKYNTSKERSKVDKQQGFFIYLSLG</sequence>
<name>A0ABR7CLM6_9BACT</name>
<organism evidence="1 2">
    <name type="scientific">Alistipes hominis</name>
    <dbReference type="NCBI Taxonomy" id="2763015"/>
    <lineage>
        <taxon>Bacteria</taxon>
        <taxon>Pseudomonadati</taxon>
        <taxon>Bacteroidota</taxon>
        <taxon>Bacteroidia</taxon>
        <taxon>Bacteroidales</taxon>
        <taxon>Rikenellaceae</taxon>
        <taxon>Alistipes</taxon>
    </lineage>
</organism>
<dbReference type="EMBL" id="JACOOK010000003">
    <property type="protein sequence ID" value="MBC5616559.1"/>
    <property type="molecule type" value="Genomic_DNA"/>
</dbReference>
<dbReference type="RefSeq" id="WP_145996575.1">
    <property type="nucleotide sequence ID" value="NZ_JACOOK010000003.1"/>
</dbReference>
<accession>A0ABR7CLM6</accession>
<reference evidence="1 2" key="1">
    <citation type="submission" date="2020-08" db="EMBL/GenBank/DDBJ databases">
        <title>Genome public.</title>
        <authorList>
            <person name="Liu C."/>
            <person name="Sun Q."/>
        </authorList>
    </citation>
    <scope>NUCLEOTIDE SEQUENCE [LARGE SCALE GENOMIC DNA]</scope>
    <source>
        <strain evidence="1 2">New-7</strain>
    </source>
</reference>
<keyword evidence="2" id="KW-1185">Reference proteome</keyword>
<proteinExistence type="predicted"/>
<dbReference type="Proteomes" id="UP000636891">
    <property type="component" value="Unassembled WGS sequence"/>
</dbReference>
<evidence type="ECO:0000313" key="1">
    <source>
        <dbReference type="EMBL" id="MBC5616559.1"/>
    </source>
</evidence>